<sequence>MEPHQIASAPPPATVPAIPRREAWWFWLRLGCVSFGGPAGQIALMHRELVERRRWISERRFLHALNYCMLLPGPEAQQLATYLGWLMHRTAGGVVAGGLFVLPGFVLLMLLGAAYVTWGELPVVAGLLHGVKPAVTAIVAHAAWRLGRRVLRGWPLWLLALAALGALRAGLPYPAVIGGAALAGLLGGWLAPARFGVEAGTASAAGQIPPASGGSAAVAPAADGPASGATLPCLIDDGTPPPPHARFSAARLASTLAAGLALWALPMAALVLVFGAGSVLARMGLFFTRASLLTFGGAYAVLPYVWQGMVEAEGWVTPRQMIDSLALGETTPGPLVMVSVFAAFVGGWNQAVLGPQARLAGGLLAATVVLWMTFLPSFVFILAGGPLVEATHGRERLTAPLTAISAAVVGVIASLALAFGAHVLWPAGLAGGVDWTAAGIAVAAALALFRFGRGVIEVIAASALAGALLAIAGRVV</sequence>
<organism evidence="8 9">
    <name type="scientific">Derxia gummosa DSM 723</name>
    <dbReference type="NCBI Taxonomy" id="1121388"/>
    <lineage>
        <taxon>Bacteria</taxon>
        <taxon>Pseudomonadati</taxon>
        <taxon>Pseudomonadota</taxon>
        <taxon>Betaproteobacteria</taxon>
        <taxon>Burkholderiales</taxon>
        <taxon>Alcaligenaceae</taxon>
        <taxon>Derxia</taxon>
    </lineage>
</organism>
<dbReference type="AlphaFoldDB" id="A0A8B6XAH8"/>
<dbReference type="PANTHER" id="PTHR33567">
    <property type="entry name" value="CHROMATE ION TRANSPORTER (EUROFUNG)"/>
    <property type="match status" value="1"/>
</dbReference>
<evidence type="ECO:0000256" key="4">
    <source>
        <dbReference type="ARBA" id="ARBA00022692"/>
    </source>
</evidence>
<evidence type="ECO:0000256" key="7">
    <source>
        <dbReference type="SAM" id="Phobius"/>
    </source>
</evidence>
<evidence type="ECO:0000256" key="6">
    <source>
        <dbReference type="ARBA" id="ARBA00023136"/>
    </source>
</evidence>
<evidence type="ECO:0000256" key="2">
    <source>
        <dbReference type="ARBA" id="ARBA00005262"/>
    </source>
</evidence>
<dbReference type="PIRSF" id="PIRSF004810">
    <property type="entry name" value="ChrA"/>
    <property type="match status" value="1"/>
</dbReference>
<dbReference type="PANTHER" id="PTHR33567:SF3">
    <property type="entry name" value="CHROMATE ION TRANSPORTER (EUROFUNG)"/>
    <property type="match status" value="1"/>
</dbReference>
<reference evidence="9" key="3">
    <citation type="submission" date="2025-08" db="UniProtKB">
        <authorList>
            <consortium name="RefSeq"/>
        </authorList>
    </citation>
    <scope>IDENTIFICATION</scope>
</reference>
<comment type="subcellular location">
    <subcellularLocation>
        <location evidence="1">Cell membrane</location>
        <topology evidence="1">Multi-pass membrane protein</topology>
    </subcellularLocation>
</comment>
<keyword evidence="5 7" id="KW-1133">Transmembrane helix</keyword>
<dbReference type="InterPro" id="IPR003370">
    <property type="entry name" value="Chromate_transpt"/>
</dbReference>
<dbReference type="OrthoDB" id="8969999at2"/>
<keyword evidence="4 7" id="KW-0812">Transmembrane</keyword>
<evidence type="ECO:0000313" key="8">
    <source>
        <dbReference type="Proteomes" id="UP000675920"/>
    </source>
</evidence>
<feature type="transmembrane region" description="Helical" evidence="7">
    <location>
        <begin position="24"/>
        <end position="44"/>
    </location>
</feature>
<feature type="transmembrane region" description="Helical" evidence="7">
    <location>
        <begin position="326"/>
        <end position="347"/>
    </location>
</feature>
<keyword evidence="3" id="KW-1003">Cell membrane</keyword>
<accession>A0A8B6XAH8</accession>
<reference evidence="9" key="2">
    <citation type="journal article" date="1990" name="J. Biol. Chem.">
        <title>Nucleotide sequence and expression of a plasmid-encoded chromate resistance determinant from Alcaligenes eutrophus.</title>
        <authorList>
            <person name="Nies A."/>
            <person name="Nies D.H."/>
            <person name="Silver S."/>
        </authorList>
    </citation>
    <scope>NUCLEOTIDE SEQUENCE</scope>
</reference>
<keyword evidence="6 7" id="KW-0472">Membrane</keyword>
<keyword evidence="8" id="KW-1185">Reference proteome</keyword>
<protein>
    <submittedName>
        <fullName evidence="9">Chromate transporter</fullName>
    </submittedName>
</protein>
<feature type="transmembrane region" description="Helical" evidence="7">
    <location>
        <begin position="455"/>
        <end position="475"/>
    </location>
</feature>
<feature type="transmembrane region" description="Helical" evidence="7">
    <location>
        <begin position="94"/>
        <end position="118"/>
    </location>
</feature>
<feature type="transmembrane region" description="Helical" evidence="7">
    <location>
        <begin position="252"/>
        <end position="274"/>
    </location>
</feature>
<proteinExistence type="inferred from homology"/>
<dbReference type="InterPro" id="IPR014047">
    <property type="entry name" value="Chr_Tranpt_l_chain"/>
</dbReference>
<feature type="transmembrane region" description="Helical" evidence="7">
    <location>
        <begin position="124"/>
        <end position="144"/>
    </location>
</feature>
<dbReference type="GO" id="GO:0005886">
    <property type="term" value="C:plasma membrane"/>
    <property type="evidence" value="ECO:0007669"/>
    <property type="project" value="UniProtKB-SubCell"/>
</dbReference>
<evidence type="ECO:0000313" key="9">
    <source>
        <dbReference type="RefSeq" id="WP_051379126.1"/>
    </source>
</evidence>
<feature type="transmembrane region" description="Helical" evidence="7">
    <location>
        <begin position="432"/>
        <end position="449"/>
    </location>
</feature>
<dbReference type="Proteomes" id="UP000675920">
    <property type="component" value="Unplaced"/>
</dbReference>
<dbReference type="Pfam" id="PF02417">
    <property type="entry name" value="Chromate_transp"/>
    <property type="match status" value="2"/>
</dbReference>
<dbReference type="GO" id="GO:0015109">
    <property type="term" value="F:chromate transmembrane transporter activity"/>
    <property type="evidence" value="ECO:0007669"/>
    <property type="project" value="InterPro"/>
</dbReference>
<comment type="similarity">
    <text evidence="2">Belongs to the chromate ion transporter (CHR) (TC 2.A.51) family.</text>
</comment>
<evidence type="ECO:0000256" key="1">
    <source>
        <dbReference type="ARBA" id="ARBA00004651"/>
    </source>
</evidence>
<evidence type="ECO:0000256" key="3">
    <source>
        <dbReference type="ARBA" id="ARBA00022475"/>
    </source>
</evidence>
<evidence type="ECO:0000256" key="5">
    <source>
        <dbReference type="ARBA" id="ARBA00022989"/>
    </source>
</evidence>
<feature type="transmembrane region" description="Helical" evidence="7">
    <location>
        <begin position="156"/>
        <end position="186"/>
    </location>
</feature>
<name>A0A8B6XAH8_9BURK</name>
<feature type="transmembrane region" description="Helical" evidence="7">
    <location>
        <begin position="403"/>
        <end position="425"/>
    </location>
</feature>
<feature type="transmembrane region" description="Helical" evidence="7">
    <location>
        <begin position="359"/>
        <end position="383"/>
    </location>
</feature>
<reference evidence="9" key="1">
    <citation type="journal article" date="1990" name="J. Bacteriol.">
        <title>Cloning, nucleotide sequence, and expression of the chromate resistance determinant of Pseudomonas aeruginosa plasmid pUM505.</title>
        <authorList>
            <person name="Cervantes C."/>
            <person name="Ohtake H."/>
            <person name="Chu L."/>
            <person name="Misra T.K."/>
            <person name="Silver S."/>
        </authorList>
    </citation>
    <scope>NUCLEOTIDE SEQUENCE</scope>
</reference>
<feature type="transmembrane region" description="Helical" evidence="7">
    <location>
        <begin position="286"/>
        <end position="306"/>
    </location>
</feature>
<dbReference type="RefSeq" id="WP_051379126.1">
    <property type="nucleotide sequence ID" value="NZ_KI519500.1"/>
</dbReference>